<feature type="binding site" evidence="3">
    <location>
        <position position="206"/>
    </location>
    <ligand>
        <name>Ca(2+)</name>
        <dbReference type="ChEBI" id="CHEBI:29108"/>
        <label>1</label>
    </ligand>
</feature>
<accession>A1YIY2</accession>
<feature type="binding site" evidence="3">
    <location>
        <position position="262"/>
    </location>
    <ligand>
        <name>Ca(2+)</name>
        <dbReference type="ChEBI" id="CHEBI:29108"/>
        <label>2</label>
    </ligand>
</feature>
<reference evidence="2" key="1">
    <citation type="submission" date="2006-09" db="EMBL/GenBank/DDBJ databases">
        <title>The Hyperactive Antifreeze Protein from the Antarctic Bacterium Marinomonas primoryensis is a 1MDa Repeat-In-Toxin Homolog.</title>
        <authorList>
            <person name="Gilbert J.A."/>
            <person name="Garnham C.P."/>
            <person name="Graham L.A."/>
            <person name="Laybourn-Parry J."/>
            <person name="Davies P.L."/>
        </authorList>
    </citation>
    <scope>NUCLEOTIDE SEQUENCE</scope>
</reference>
<dbReference type="NCBIfam" id="NF012196">
    <property type="entry name" value="Ig_like_ice"/>
    <property type="match status" value="4"/>
</dbReference>
<proteinExistence type="evidence at protein level"/>
<dbReference type="AlphaFoldDB" id="A1YIY2"/>
<feature type="binding site" evidence="3">
    <location>
        <position position="408"/>
    </location>
    <ligand>
        <name>Ca(2+)</name>
        <dbReference type="ChEBI" id="CHEBI:29108"/>
        <label>6</label>
    </ligand>
</feature>
<dbReference type="InterPro" id="IPR049826">
    <property type="entry name" value="Ig-like_ice"/>
</dbReference>
<evidence type="ECO:0000313" key="2">
    <source>
        <dbReference type="EMBL" id="ABL74377.1"/>
    </source>
</evidence>
<reference evidence="3 4" key="2">
    <citation type="journal article" date="2017" name="Sci. Adv.">
        <title>Structure of a 1.5-MDa adhesin that binds its Antarctic bacterium to diatoms and ice.</title>
        <authorList>
            <person name="Guo S."/>
            <person name="Stevens C.A."/>
            <person name="Vance T.D.R."/>
            <person name="Olijve L.L.C."/>
            <person name="Graham L.A."/>
            <person name="Campbell R.L."/>
            <person name="Yazdi S.R."/>
            <person name="Escobedo C."/>
            <person name="Bar-Dolev M."/>
            <person name="Yashunsky V."/>
            <person name="Braslavsky I."/>
            <person name="Langelaan D.N."/>
            <person name="Smith S.P."/>
            <person name="Allingham J.S."/>
            <person name="Voets I.K."/>
            <person name="Davies P.L."/>
        </authorList>
    </citation>
    <scope>X-RAY CRYSTALLOGRAPHY (2.00 ANGSTROMS) OF 182-494 IN COMPLEX WITH CA(2+) AND MG(2+)</scope>
</reference>
<feature type="binding site" evidence="3">
    <location>
        <position position="304"/>
    </location>
    <ligand>
        <name>Ca(2+)</name>
        <dbReference type="ChEBI" id="CHEBI:29108"/>
        <label>4</label>
    </ligand>
</feature>
<dbReference type="NCBIfam" id="NF033510">
    <property type="entry name" value="Ca_tandemer"/>
    <property type="match status" value="4"/>
</dbReference>
<evidence type="ECO:0007829" key="4">
    <source>
        <dbReference type="PDB" id="5IX9"/>
    </source>
</evidence>
<feature type="binding site" evidence="3">
    <location>
        <position position="199"/>
    </location>
    <ligand>
        <name>Ca(2+)</name>
        <dbReference type="ChEBI" id="CHEBI:29108"/>
        <label>1</label>
    </ligand>
</feature>
<dbReference type="PDBsum" id="5IX9"/>
<feature type="binding site" evidence="3">
    <location>
        <position position="477"/>
    </location>
    <ligand>
        <name>Ca(2+)</name>
        <dbReference type="ChEBI" id="CHEBI:29108"/>
        <label>5</label>
    </ligand>
</feature>
<feature type="binding site" evidence="3">
    <location>
        <position position="258"/>
    </location>
    <ligand>
        <name>Ca(2+)</name>
        <dbReference type="ChEBI" id="CHEBI:29108"/>
        <label>2</label>
    </ligand>
</feature>
<feature type="binding site" evidence="3">
    <location>
        <position position="407"/>
    </location>
    <ligand>
        <name>Ca(2+)</name>
        <dbReference type="ChEBI" id="CHEBI:29108"/>
        <label>7</label>
    </ligand>
</feature>
<feature type="binding site" evidence="3">
    <location>
        <position position="404"/>
    </location>
    <ligand>
        <name>Ca(2+)</name>
        <dbReference type="ChEBI" id="CHEBI:29108"/>
        <label>6</label>
    </ligand>
</feature>
<dbReference type="NCBIfam" id="NF033682">
    <property type="entry name" value="retention_LapA"/>
    <property type="match status" value="1"/>
</dbReference>
<keyword evidence="3 4" id="KW-0002">3D-structure</keyword>
<evidence type="ECO:0000256" key="1">
    <source>
        <dbReference type="SAM" id="MobiDB-lite"/>
    </source>
</evidence>
<feature type="compositionally biased region" description="Polar residues" evidence="1">
    <location>
        <begin position="582"/>
        <end position="596"/>
    </location>
</feature>
<feature type="binding site" evidence="3">
    <location>
        <position position="364"/>
    </location>
    <ligand>
        <name>Mg(2+)</name>
        <dbReference type="ChEBI" id="CHEBI:18420"/>
        <label>2</label>
    </ligand>
</feature>
<dbReference type="EMBL" id="EF032881">
    <property type="protein sequence ID" value="ABL74377.1"/>
    <property type="molecule type" value="Genomic_DNA"/>
</dbReference>
<feature type="binding site" evidence="3">
    <location>
        <position position="390"/>
    </location>
    <ligand>
        <name>Ca(2+)</name>
        <dbReference type="ChEBI" id="CHEBI:29108"/>
        <label>5</label>
    </ligand>
</feature>
<feature type="binding site" evidence="3">
    <location>
        <position position="283"/>
    </location>
    <ligand>
        <name>Mg(2+)</name>
        <dbReference type="ChEBI" id="CHEBI:18420"/>
        <label>1</label>
    </ligand>
</feature>
<feature type="binding site" evidence="3">
    <location>
        <position position="201"/>
    </location>
    <ligand>
        <name>Ca(2+)</name>
        <dbReference type="ChEBI" id="CHEBI:29108"/>
        <label>1</label>
    </ligand>
</feature>
<feature type="binding site" evidence="3">
    <location>
        <position position="362"/>
    </location>
    <ligand>
        <name>Mg(2+)</name>
        <dbReference type="ChEBI" id="CHEBI:18420"/>
        <label>2</label>
    </ligand>
</feature>
<feature type="region of interest" description="Disordered" evidence="1">
    <location>
        <begin position="582"/>
        <end position="602"/>
    </location>
</feature>
<feature type="binding site" evidence="3">
    <location>
        <position position="310"/>
    </location>
    <ligand>
        <name>Ca(2+)</name>
        <dbReference type="ChEBI" id="CHEBI:29108"/>
        <label>3</label>
    </ligand>
</feature>
<dbReference type="PDBsum" id="5IRB"/>
<dbReference type="InterPro" id="IPR047777">
    <property type="entry name" value="LapA-like_RM"/>
</dbReference>
<feature type="binding site" evidence="3">
    <location>
        <position position="406"/>
    </location>
    <ligand>
        <name>Ca(2+)</name>
        <dbReference type="ChEBI" id="CHEBI:29108"/>
        <label>6</label>
    </ligand>
</feature>
<evidence type="ECO:0007829" key="3">
    <source>
        <dbReference type="PDB" id="5IRB"/>
    </source>
</evidence>
<dbReference type="SMR" id="A1YIY2"/>
<dbReference type="GO" id="GO:0046872">
    <property type="term" value="F:metal ion binding"/>
    <property type="evidence" value="ECO:0007669"/>
    <property type="project" value="UniProtKB-KW"/>
</dbReference>
<protein>
    <submittedName>
        <fullName evidence="2">Antifreeze protein</fullName>
    </submittedName>
</protein>
<dbReference type="BMRB" id="A1YIY2"/>
<feature type="binding site" evidence="3">
    <location>
        <position position="392"/>
    </location>
    <ligand>
        <name>Ca(2+)</name>
        <dbReference type="ChEBI" id="CHEBI:29108"/>
        <label>5</label>
    </ligand>
</feature>
<dbReference type="PDB" id="5IX9">
    <property type="method" value="NMR"/>
    <property type="chains" value="A=12-187"/>
</dbReference>
<keyword evidence="3" id="KW-0479">Metal-binding</keyword>
<feature type="non-terminal residue" evidence="2">
    <location>
        <position position="602"/>
    </location>
</feature>
<feature type="binding site" evidence="3">
    <location>
        <position position="490"/>
    </location>
    <ligand>
        <name>Ca(2+)</name>
        <dbReference type="ChEBI" id="CHEBI:29108"/>
        <label>7</label>
    </ligand>
</feature>
<feature type="binding site" evidence="3">
    <location>
        <position position="301"/>
    </location>
    <ligand>
        <name>Ca(2+)</name>
        <dbReference type="ChEBI" id="CHEBI:29108"/>
        <label>3</label>
    </ligand>
</feature>
<feature type="binding site" evidence="3">
    <location>
        <position position="386"/>
    </location>
    <ligand>
        <name>Ca(2+)</name>
        <dbReference type="ChEBI" id="CHEBI:29108"/>
        <label>4</label>
    </ligand>
</feature>
<feature type="binding site" evidence="3">
    <location>
        <position position="305"/>
    </location>
    <ligand>
        <name>Ca(2+)</name>
        <dbReference type="ChEBI" id="CHEBI:29108"/>
        <label>3</label>
    </ligand>
</feature>
<dbReference type="PDB" id="5IRB">
    <property type="method" value="X-ray"/>
    <property type="resolution" value="2.00 A"/>
    <property type="chains" value="A/B=182-494"/>
</dbReference>
<feature type="binding site" evidence="3">
    <location>
        <position position="413"/>
    </location>
    <ligand>
        <name>Ca(2+)</name>
        <dbReference type="ChEBI" id="CHEBI:29108"/>
        <label>6</label>
    </ligand>
</feature>
<keyword evidence="3" id="KW-0106">Calcium</keyword>
<name>A1YIY2_9GAMM</name>
<sequence length="602" mass="60429">MSDNQFPFATLGNAIGFITKLDGSVTVQSIDGQERVLKLGDPIFFGETVLTGGSGSVTIAFVDGTDVVIGGDSIVEMTDEIYNTGDNEDLVADSSSEIDALQNAILAGDDPTLIQDAPAAGNTLADQQRVDVSIERNDNSAQAGFGVDTQSSLPTYGYDTDNGNGGQATEREYSAPSLSRTLNQSPLLINLDIDPVTGDSVINAAEAGGTVTLTGVVNGDVFSSGVVTLVINGVTYSTNVNPNGTWSVSVAGSDLSADSDRIVDASVVVTNGAGQQGTADSTESFIVKTSSRATIRVNSITSDDVVNAEESNSTITVSGRVGLDASAGDTVSMTINGTLYTTVVLANKTWSVGVSGSDLAQDNSFQVSVTGQDSAGNPYAGTTTSTHTVDTSADAGTVTVNAITSDDVINASEAAGTVAVSGTATGGDIAEGDTVTLEINGETYTTTVDANGEWSVDVAGSDLAADTAFDAVVTSSDAAGNTVDTTGSSTHTVDTEATAGTVTVNAITSDDVINASEAAGTVAVSGTATGGDIAEGDTVTLEINGETYTTTVDANGEWSVDVAGSDLAADTAFDAVVTSSDAAGNTVDTTGSSTHTVDTEAT</sequence>
<feature type="binding site" evidence="3">
    <location>
        <position position="197"/>
    </location>
    <ligand>
        <name>Ca(2+)</name>
        <dbReference type="ChEBI" id="CHEBI:29108"/>
        <label>1</label>
    </ligand>
</feature>
<organism evidence="2">
    <name type="scientific">Marinomonas primoryensis</name>
    <dbReference type="NCBI Taxonomy" id="178399"/>
    <lineage>
        <taxon>Bacteria</taxon>
        <taxon>Pseudomonadati</taxon>
        <taxon>Pseudomonadota</taxon>
        <taxon>Gammaproteobacteria</taxon>
        <taxon>Oceanospirillales</taxon>
        <taxon>Oceanospirillaceae</taxon>
        <taxon>Marinomonas</taxon>
    </lineage>
</organism>
<feature type="binding site" evidence="3">
    <location>
        <position position="260"/>
    </location>
    <ligand>
        <name>Ca(2+)</name>
        <dbReference type="ChEBI" id="CHEBI:29108"/>
        <label>2</label>
    </ligand>
</feature>
<feature type="binding site" evidence="3">
    <location>
        <position position="193"/>
    </location>
    <ligand>
        <name>Mg(2+)</name>
        <dbReference type="ChEBI" id="CHEBI:18420"/>
        <label>1</label>
    </ligand>
</feature>
<dbReference type="Gene3D" id="2.60.40.10">
    <property type="entry name" value="Immunoglobulins"/>
    <property type="match status" value="4"/>
</dbReference>
<dbReference type="InterPro" id="IPR013783">
    <property type="entry name" value="Ig-like_fold"/>
</dbReference>
<feature type="binding site" evidence="3">
    <location>
        <position position="303"/>
    </location>
    <ligand>
        <name>Ca(2+)</name>
        <dbReference type="ChEBI" id="CHEBI:29108"/>
        <label>3</label>
    </ligand>
</feature>